<evidence type="ECO:0000313" key="2">
    <source>
        <dbReference type="Proteomes" id="UP000248405"/>
    </source>
</evidence>
<reference evidence="1" key="1">
    <citation type="submission" date="2016-12" db="EMBL/GenBank/DDBJ databases">
        <title>The genomes of Aspergillus section Nigri reveals drivers in fungal speciation.</title>
        <authorList>
            <consortium name="DOE Joint Genome Institute"/>
            <person name="Vesth T.C."/>
            <person name="Nybo J."/>
            <person name="Theobald S."/>
            <person name="Brandl J."/>
            <person name="Frisvad J.C."/>
            <person name="Nielsen K.F."/>
            <person name="Lyhne E.K."/>
            <person name="Kogle M.E."/>
            <person name="Kuo A."/>
            <person name="Riley R."/>
            <person name="Clum A."/>
            <person name="Nolan M."/>
            <person name="Lipzen A."/>
            <person name="Salamov A."/>
            <person name="Henrissat B."/>
            <person name="Wiebenga A."/>
            <person name="De Vries R.P."/>
            <person name="Grigoriev I.V."/>
            <person name="Mortensen U.H."/>
            <person name="Andersen M.R."/>
            <person name="Baker S.E."/>
        </authorList>
    </citation>
    <scope>NUCLEOTIDE SEQUENCE [LARGE SCALE GENOMIC DNA]</scope>
    <source>
        <strain evidence="1">CBS 113365</strain>
    </source>
</reference>
<dbReference type="AlphaFoldDB" id="A0A319AUM9"/>
<dbReference type="EMBL" id="KZ821647">
    <property type="protein sequence ID" value="PYH63959.1"/>
    <property type="molecule type" value="Genomic_DNA"/>
</dbReference>
<name>A0A319AUM9_ASPVC</name>
<accession>A0A319AUM9</accession>
<dbReference type="RefSeq" id="XP_025557753.1">
    <property type="nucleotide sequence ID" value="XM_025701809.1"/>
</dbReference>
<protein>
    <submittedName>
        <fullName evidence="1">Uncharacterized protein</fullName>
    </submittedName>
</protein>
<evidence type="ECO:0000313" key="1">
    <source>
        <dbReference type="EMBL" id="PYH63959.1"/>
    </source>
</evidence>
<dbReference type="OrthoDB" id="3530768at2759"/>
<dbReference type="GeneID" id="37206401"/>
<sequence length="59" mass="6594">MITLAKETREQPSPQEILGKLNSLQPIVEDHAHQKCSPQRTPFACSHRGIVSVLSRLLC</sequence>
<keyword evidence="2" id="KW-1185">Reference proteome</keyword>
<dbReference type="Proteomes" id="UP000248405">
    <property type="component" value="Unassembled WGS sequence"/>
</dbReference>
<organism evidence="1 2">
    <name type="scientific">Aspergillus vadensis (strain CBS 113365 / IMI 142717 / IBT 24658)</name>
    <dbReference type="NCBI Taxonomy" id="1448311"/>
    <lineage>
        <taxon>Eukaryota</taxon>
        <taxon>Fungi</taxon>
        <taxon>Dikarya</taxon>
        <taxon>Ascomycota</taxon>
        <taxon>Pezizomycotina</taxon>
        <taxon>Eurotiomycetes</taxon>
        <taxon>Eurotiomycetidae</taxon>
        <taxon>Eurotiales</taxon>
        <taxon>Aspergillaceae</taxon>
        <taxon>Aspergillus</taxon>
        <taxon>Aspergillus subgen. Circumdati</taxon>
    </lineage>
</organism>
<proteinExistence type="predicted"/>
<gene>
    <name evidence="1" type="ORF">BO88DRAFT_190200</name>
</gene>